<feature type="chain" id="PRO_5020643409" description="WD40 repeat domain-containing protein" evidence="1">
    <location>
        <begin position="26"/>
        <end position="471"/>
    </location>
</feature>
<dbReference type="Proteomes" id="UP000290365">
    <property type="component" value="Chromosome"/>
</dbReference>
<dbReference type="AlphaFoldDB" id="A0A4P6K0C7"/>
<dbReference type="Gene3D" id="2.120.10.30">
    <property type="entry name" value="TolB, C-terminal domain"/>
    <property type="match status" value="1"/>
</dbReference>
<evidence type="ECO:0008006" key="4">
    <source>
        <dbReference type="Google" id="ProtNLM"/>
    </source>
</evidence>
<gene>
    <name evidence="2" type="ORF">EPA93_38230</name>
</gene>
<dbReference type="KEGG" id="kbs:EPA93_38230"/>
<proteinExistence type="predicted"/>
<dbReference type="OrthoDB" id="164839at2"/>
<keyword evidence="3" id="KW-1185">Reference proteome</keyword>
<evidence type="ECO:0000256" key="1">
    <source>
        <dbReference type="SAM" id="SignalP"/>
    </source>
</evidence>
<dbReference type="EMBL" id="CP035758">
    <property type="protein sequence ID" value="QBD81499.1"/>
    <property type="molecule type" value="Genomic_DNA"/>
</dbReference>
<dbReference type="RefSeq" id="WP_129892560.1">
    <property type="nucleotide sequence ID" value="NZ_CP035758.1"/>
</dbReference>
<dbReference type="SUPFAM" id="SSF82171">
    <property type="entry name" value="DPP6 N-terminal domain-like"/>
    <property type="match status" value="1"/>
</dbReference>
<protein>
    <recommendedName>
        <fullName evidence="4">WD40 repeat domain-containing protein</fullName>
    </recommendedName>
</protein>
<reference evidence="2 3" key="1">
    <citation type="submission" date="2019-01" db="EMBL/GenBank/DDBJ databases">
        <title>Ktedonosporobacter rubrisoli SCAWS-G2.</title>
        <authorList>
            <person name="Huang Y."/>
            <person name="Yan B."/>
        </authorList>
    </citation>
    <scope>NUCLEOTIDE SEQUENCE [LARGE SCALE GENOMIC DNA]</scope>
    <source>
        <strain evidence="2 3">SCAWS-G2</strain>
    </source>
</reference>
<organism evidence="2 3">
    <name type="scientific">Ktedonosporobacter rubrisoli</name>
    <dbReference type="NCBI Taxonomy" id="2509675"/>
    <lineage>
        <taxon>Bacteria</taxon>
        <taxon>Bacillati</taxon>
        <taxon>Chloroflexota</taxon>
        <taxon>Ktedonobacteria</taxon>
        <taxon>Ktedonobacterales</taxon>
        <taxon>Ktedonosporobacteraceae</taxon>
        <taxon>Ktedonosporobacter</taxon>
    </lineage>
</organism>
<name>A0A4P6K0C7_KTERU</name>
<accession>A0A4P6K0C7</accession>
<evidence type="ECO:0000313" key="3">
    <source>
        <dbReference type="Proteomes" id="UP000290365"/>
    </source>
</evidence>
<feature type="signal peptide" evidence="1">
    <location>
        <begin position="1"/>
        <end position="25"/>
    </location>
</feature>
<sequence length="471" mass="50466">MSYLRRHSYSFCLLFCIVLAFSACGQPGIDGGLSTTSTPVATARPASASSTTKVTPIPGAALLQSCPEAASVRAAVMPAMKIGDHPNIVYFFQGKTGNVLQRYDMVTATTTTLLNGAMTPLSISPDGQWIVLSATTQNQTALQLVRTDGQQRQTLSCLSGQINIVGARFSPDQHFLAVAKLDDTTNISTIDVLDLMTGKLRTVLSSQQLDYPGLALVGEKMEAIHLPVTSSIVPRLSITNRGRSLPLDTLSGRVRPIFTPMRWESNNSLLLLSRVQASPAPAPLLYRLRDVSKDASQPGNLQLLTGPKAEGDNCQDYALTPDNQRLVCNMDVGPGVPIQAAVKVMPVSGGTFHTVYKPQAGDIREVCAITNSTLLFTLEQVGHPETIWKVNFAGKDLVQLTSVTAKNEMFALKNWSSLWSECAVDGSLYTVVMNDPEKDTGDMAVGSLAGGALKTIASQKSGLEPVGWTRL</sequence>
<keyword evidence="1" id="KW-0732">Signal</keyword>
<dbReference type="PROSITE" id="PS51257">
    <property type="entry name" value="PROKAR_LIPOPROTEIN"/>
    <property type="match status" value="1"/>
</dbReference>
<evidence type="ECO:0000313" key="2">
    <source>
        <dbReference type="EMBL" id="QBD81499.1"/>
    </source>
</evidence>
<dbReference type="InterPro" id="IPR011042">
    <property type="entry name" value="6-blade_b-propeller_TolB-like"/>
</dbReference>